<dbReference type="Proteomes" id="UP000250572">
    <property type="component" value="Unassembled WGS sequence"/>
</dbReference>
<evidence type="ECO:0000256" key="1">
    <source>
        <dbReference type="PROSITE-ProRule" id="PRU01313"/>
    </source>
</evidence>
<proteinExistence type="predicted"/>
<dbReference type="GO" id="GO:0001228">
    <property type="term" value="F:DNA-binding transcription activator activity, RNA polymerase II-specific"/>
    <property type="evidence" value="ECO:0007669"/>
    <property type="project" value="TreeGrafter"/>
</dbReference>
<dbReference type="PROSITE" id="PS51968">
    <property type="entry name" value="GRH_CP2_DB"/>
    <property type="match status" value="1"/>
</dbReference>
<feature type="region of interest" description="Disordered" evidence="2">
    <location>
        <begin position="72"/>
        <end position="95"/>
    </location>
</feature>
<dbReference type="PANTHER" id="PTHR11037:SF17">
    <property type="entry name" value="GRAINYHEAD-LIKE PROTEIN 2 HOMOLOG"/>
    <property type="match status" value="1"/>
</dbReference>
<evidence type="ECO:0000256" key="2">
    <source>
        <dbReference type="SAM" id="MobiDB-lite"/>
    </source>
</evidence>
<dbReference type="InterPro" id="IPR040167">
    <property type="entry name" value="TF_CP2-like"/>
</dbReference>
<organism evidence="4 5">
    <name type="scientific">Gambusia affinis</name>
    <name type="common">Western mosquitofish</name>
    <name type="synonym">Heterandria affinis</name>
    <dbReference type="NCBI Taxonomy" id="33528"/>
    <lineage>
        <taxon>Eukaryota</taxon>
        <taxon>Metazoa</taxon>
        <taxon>Chordata</taxon>
        <taxon>Craniata</taxon>
        <taxon>Vertebrata</taxon>
        <taxon>Euteleostomi</taxon>
        <taxon>Actinopterygii</taxon>
        <taxon>Neopterygii</taxon>
        <taxon>Teleostei</taxon>
        <taxon>Neoteleostei</taxon>
        <taxon>Acanthomorphata</taxon>
        <taxon>Ovalentaria</taxon>
        <taxon>Atherinomorphae</taxon>
        <taxon>Cyprinodontiformes</taxon>
        <taxon>Poeciliidae</taxon>
        <taxon>Poeciliinae</taxon>
        <taxon>Gambusia</taxon>
    </lineage>
</organism>
<keyword evidence="5" id="KW-1185">Reference proteome</keyword>
<reference evidence="4 5" key="1">
    <citation type="journal article" date="2018" name="G3 (Bethesda)">
        <title>A High-Quality Reference Genome for the Invasive Mosquitofish Gambusia affinis Using a Chicago Library.</title>
        <authorList>
            <person name="Hoffberg S.L."/>
            <person name="Troendle N.J."/>
            <person name="Glenn T.C."/>
            <person name="Mahmud O."/>
            <person name="Louha S."/>
            <person name="Chalopin D."/>
            <person name="Bennetzen J.L."/>
            <person name="Mauricio R."/>
        </authorList>
    </citation>
    <scope>NUCLEOTIDE SEQUENCE [LARGE SCALE GENOMIC DNA]</scope>
    <source>
        <strain evidence="4">NE01/NJP1002.9</strain>
        <tissue evidence="4">Muscle</tissue>
    </source>
</reference>
<comment type="caution">
    <text evidence="4">The sequence shown here is derived from an EMBL/GenBank/DDBJ whole genome shotgun (WGS) entry which is preliminary data.</text>
</comment>
<dbReference type="EMBL" id="NHOQ01000190">
    <property type="protein sequence ID" value="PWA32342.1"/>
    <property type="molecule type" value="Genomic_DNA"/>
</dbReference>
<dbReference type="GO" id="GO:0021915">
    <property type="term" value="P:neural tube development"/>
    <property type="evidence" value="ECO:0007669"/>
    <property type="project" value="TreeGrafter"/>
</dbReference>
<dbReference type="GO" id="GO:0005634">
    <property type="term" value="C:nucleus"/>
    <property type="evidence" value="ECO:0007669"/>
    <property type="project" value="UniProtKB-SubCell"/>
</dbReference>
<accession>A0A315WBB2</accession>
<dbReference type="InterPro" id="IPR007604">
    <property type="entry name" value="CP2"/>
</dbReference>
<protein>
    <recommendedName>
        <fullName evidence="3">Grh/CP2 DB domain-containing protein</fullName>
    </recommendedName>
</protein>
<comment type="subcellular location">
    <subcellularLocation>
        <location evidence="1">Nucleus</location>
    </subcellularLocation>
</comment>
<evidence type="ECO:0000259" key="3">
    <source>
        <dbReference type="PROSITE" id="PS51968"/>
    </source>
</evidence>
<dbReference type="PANTHER" id="PTHR11037">
    <property type="entry name" value="TRANSCRIPTION FACTOR CP2"/>
    <property type="match status" value="1"/>
</dbReference>
<sequence length="304" mass="33308">MDLDSKRLVVVVPNEMSVAPRRVFGSEDEAWKNYLENPLIAATKAMMSINGDEDSVAALGLLYDYYKVPRERKRSSGGVPPPDPSNAYGGPDVLDHHSQALRSMPVNLSLNGSAAEHHGSKRAAAAVASDTRGGDGRGGGCAPLALVKTESQASTPVLSSHLEEPREQQRMLYEPSCYHLSLSGYQKDEQSSPPDSTYEERLEEEIYHRSRSSRVDTSLHQLPIDCFSYSLEANMSLRPRQGEGPMAYLNRGQFYALSLSDSGYRSAHCQPRGPASSGERRASLRGSDLQRDTVVQVRDPRSPG</sequence>
<feature type="region of interest" description="Disordered" evidence="2">
    <location>
        <begin position="111"/>
        <end position="143"/>
    </location>
</feature>
<name>A0A315WBB2_GAMAF</name>
<gene>
    <name evidence="4" type="ORF">CCH79_00011973</name>
</gene>
<feature type="domain" description="Grh/CP2 DB" evidence="3">
    <location>
        <begin position="223"/>
        <end position="304"/>
    </location>
</feature>
<keyword evidence="1" id="KW-0539">Nucleus</keyword>
<keyword evidence="1" id="KW-0238">DNA-binding</keyword>
<dbReference type="GO" id="GO:0007420">
    <property type="term" value="P:brain development"/>
    <property type="evidence" value="ECO:0007669"/>
    <property type="project" value="TreeGrafter"/>
</dbReference>
<dbReference type="AlphaFoldDB" id="A0A315WBB2"/>
<dbReference type="GO" id="GO:0000978">
    <property type="term" value="F:RNA polymerase II cis-regulatory region sequence-specific DNA binding"/>
    <property type="evidence" value="ECO:0007669"/>
    <property type="project" value="TreeGrafter"/>
</dbReference>
<evidence type="ECO:0000313" key="4">
    <source>
        <dbReference type="EMBL" id="PWA32342.1"/>
    </source>
</evidence>
<dbReference type="Pfam" id="PF04516">
    <property type="entry name" value="CP2"/>
    <property type="match status" value="1"/>
</dbReference>
<evidence type="ECO:0000313" key="5">
    <source>
        <dbReference type="Proteomes" id="UP000250572"/>
    </source>
</evidence>
<feature type="region of interest" description="Disordered" evidence="2">
    <location>
        <begin position="264"/>
        <end position="304"/>
    </location>
</feature>